<evidence type="ECO:0008006" key="3">
    <source>
        <dbReference type="Google" id="ProtNLM"/>
    </source>
</evidence>
<dbReference type="AlphaFoldDB" id="A0A3P4B5V4"/>
<evidence type="ECO:0000313" key="1">
    <source>
        <dbReference type="EMBL" id="VCU71693.1"/>
    </source>
</evidence>
<dbReference type="InterPro" id="IPR014519">
    <property type="entry name" value="UCP024492"/>
</dbReference>
<protein>
    <recommendedName>
        <fullName evidence="3">DUF488 domain-containing protein</fullName>
    </recommendedName>
</protein>
<dbReference type="Proteomes" id="UP000277294">
    <property type="component" value="Unassembled WGS sequence"/>
</dbReference>
<dbReference type="RefSeq" id="WP_124081283.1">
    <property type="nucleotide sequence ID" value="NZ_UWPJ01000029.1"/>
</dbReference>
<gene>
    <name evidence="1" type="ORF">PIGHUM_03780</name>
</gene>
<proteinExistence type="predicted"/>
<dbReference type="EMBL" id="UWPJ01000029">
    <property type="protein sequence ID" value="VCU71693.1"/>
    <property type="molecule type" value="Genomic_DNA"/>
</dbReference>
<dbReference type="OrthoDB" id="9789109at2"/>
<organism evidence="1 2">
    <name type="scientific">Pigmentiphaga humi</name>
    <dbReference type="NCBI Taxonomy" id="2478468"/>
    <lineage>
        <taxon>Bacteria</taxon>
        <taxon>Pseudomonadati</taxon>
        <taxon>Pseudomonadota</taxon>
        <taxon>Betaproteobacteria</taxon>
        <taxon>Burkholderiales</taxon>
        <taxon>Alcaligenaceae</taxon>
        <taxon>Pigmentiphaga</taxon>
    </lineage>
</organism>
<name>A0A3P4B5V4_9BURK</name>
<dbReference type="InterPro" id="IPR007438">
    <property type="entry name" value="DUF488"/>
</dbReference>
<accession>A0A3P4B5V4</accession>
<keyword evidence="2" id="KW-1185">Reference proteome</keyword>
<dbReference type="Pfam" id="PF04343">
    <property type="entry name" value="DUF488"/>
    <property type="match status" value="1"/>
</dbReference>
<dbReference type="PANTHER" id="PTHR39337:SF1">
    <property type="entry name" value="BLR5642 PROTEIN"/>
    <property type="match status" value="1"/>
</dbReference>
<sequence length="178" mass="19817">MDGTAGVEVWTVGHSTHPMQAFLALLASHGIEALADVRRHAGSRKYPHFNPDALRLTLAQAGVEYVPLPELGGRRRPRADSRNIVWRNASFRGYADYMETEAFHAGIERLLALARRRRTAVMCAEAVWWRCHRSLIADYLKARGVCVRHILGSGKSEVHPFTSAARLENGALTYSPEA</sequence>
<dbReference type="PIRSF" id="PIRSF024492">
    <property type="entry name" value="UCP024492"/>
    <property type="match status" value="1"/>
</dbReference>
<reference evidence="1 2" key="1">
    <citation type="submission" date="2018-10" db="EMBL/GenBank/DDBJ databases">
        <authorList>
            <person name="Criscuolo A."/>
        </authorList>
    </citation>
    <scope>NUCLEOTIDE SEQUENCE [LARGE SCALE GENOMIC DNA]</scope>
    <source>
        <strain evidence="1">DnA1</strain>
    </source>
</reference>
<evidence type="ECO:0000313" key="2">
    <source>
        <dbReference type="Proteomes" id="UP000277294"/>
    </source>
</evidence>
<dbReference type="PANTHER" id="PTHR39337">
    <property type="entry name" value="BLR5642 PROTEIN"/>
    <property type="match status" value="1"/>
</dbReference>